<reference evidence="1 2" key="1">
    <citation type="submission" date="2020-06" db="EMBL/GenBank/DDBJ databases">
        <title>REHAB project genomes.</title>
        <authorList>
            <person name="Shaw L.P."/>
        </authorList>
    </citation>
    <scope>NUCLEOTIDE SEQUENCE [LARGE SCALE GENOMIC DNA]</scope>
    <source>
        <strain evidence="1 2">RHB28-C13</strain>
    </source>
</reference>
<proteinExistence type="predicted"/>
<accession>A0A7W3HVM6</accession>
<protein>
    <submittedName>
        <fullName evidence="1">Uncharacterized protein</fullName>
    </submittedName>
</protein>
<dbReference type="EMBL" id="CP055675">
    <property type="protein sequence ID" value="QLN01101.1"/>
    <property type="molecule type" value="Genomic_DNA"/>
</dbReference>
<evidence type="ECO:0000313" key="2">
    <source>
        <dbReference type="Proteomes" id="UP000510927"/>
    </source>
</evidence>
<gene>
    <name evidence="1" type="ORF">HVY52_15300</name>
</gene>
<dbReference type="RefSeq" id="WP_181202663.1">
    <property type="nucleotide sequence ID" value="NZ_CP055675.1"/>
</dbReference>
<organism evidence="1 2">
    <name type="scientific">Escherichia fergusonii</name>
    <dbReference type="NCBI Taxonomy" id="564"/>
    <lineage>
        <taxon>Bacteria</taxon>
        <taxon>Pseudomonadati</taxon>
        <taxon>Pseudomonadota</taxon>
        <taxon>Gammaproteobacteria</taxon>
        <taxon>Enterobacterales</taxon>
        <taxon>Enterobacteriaceae</taxon>
        <taxon>Escherichia</taxon>
    </lineage>
</organism>
<sequence length="242" mass="27458">MIDLPFHIKRLRIVTLEQAALVMAGLSGEYDTLDPNIISGYISDEEASSFKEIICQAIKLKEVIPLKAYTYSDPSWNLPIDILSLVENDNINIDTHIVDANFLAKDIWTWVENEFTEYNAIIINHPYEVGLQSPSRTNQESQEISELKNKITALERDIEVLKKSYPLHLGKFIGGVERDPLYQAIRIRNCEWAEYDPNTNGTRVNQQAIITELKTSYGFVESTAKAIEKIACPIDRTPSKVA</sequence>
<name>A0A7W3HVM6_ESCFE</name>
<dbReference type="Proteomes" id="UP000510927">
    <property type="component" value="Chromosome"/>
</dbReference>
<dbReference type="AlphaFoldDB" id="A0A7W3HVM6"/>
<evidence type="ECO:0000313" key="1">
    <source>
        <dbReference type="EMBL" id="QLN01101.1"/>
    </source>
</evidence>